<feature type="compositionally biased region" description="Basic and acidic residues" evidence="4">
    <location>
        <begin position="123"/>
        <end position="135"/>
    </location>
</feature>
<feature type="compositionally biased region" description="Basic residues" evidence="4">
    <location>
        <begin position="367"/>
        <end position="382"/>
    </location>
</feature>
<sequence>MSLTIETAVQEISMETMLEGKDTFETSQTEEVSDKVNENAHVSTSELTSIGLYSSPSVNQQITDQSNVREMPDEELHSVSSVTDTESKERDKDTDLLGQANNLVSDSHLKSEGIESLITQDISTEKSSHGQRTEPEGSVEQATISSPKEKLSTNEEQNEHFSLSEVRGAQHSEDAVKKVHEEEEVKPREMQEIHLIDCSSESVIQDATDISEICSGNPQDQAEGSETYQSELLVKSIDDPSPKKEVSDPDDEQDEYSTEETNVEVLDQIDEDDHVYDTKKPQTSDRERIDTALDQAYDNEGRAEDDIKATAEETGHQEKEGLLSDMDESESSLKTLQSETNAPLNSQLQDNYVKTDEQNDTDFNPIRNRRKMGSSRRNKGQQHVKGSGAESYHKPTEEDVEDITGNKALQITTSVAFHTTSQEDREHDIIMSVTHDDSLNTESTSDYSSEVQNPATTTYPEADLESLMTENENFQEIHDERETGFKVELSDKSLEATLEGLDRADTLQSEEANDTHSEDNVTEVHEQDVKPTQIQKMHESDYTFESVVHDTAEYSDTCSGNLRDQDEVSDTYQFELLVESIDDPAPMQELSDPDDKQDEPPTKECNVEVLDQIDEDDHVYDTKKPQTSDRERIDTALDQVYDREGQAEDDIKPSAEQTGHQEKEGLLSDMEESESSLQTLQSETDAPSDSQPLDNPLKTDEQNDADFNPIRNRRKLGSSRRNKGRQHVKGSGAESYHKPTEVVVRNTTDNEPLETTKMSLTIETAVQEISIETMLEGKETFNLSQTLGVAQATISSPKEELSTNEEQNEHFSLSEVRGAQHSEDAVHEEEEVKLTEMQKMHQFDYSSIKESKPSLESLQSEIWSPLESQPMDNSQSIKEETHSGFKTTRNRRKLGSSRRNKGRQHVPESVTEPYPEEEVVENTWRNEASETEEIPSGTGTMWQEELKEHTYSSTIETTDIALRSDKNDFLKSIEEVSEEEKKHIKEPENLTPLTGYDTVKIDLIQSEEASTERTTDVQGPVQVEEREEYEDPANKDRAAQEIDIPNVVTHAELLSAAQNKTDTWDPFDIGHEENQSANPAMDVSEESGISTAGDACNSQQDIQEKDKSLVDNSESLQGKVKQKKRKMGSTRRTQLNRKQEGETDNKDETIERNLDMEVDVRKLDRMEVVEELPLIPTTEEKENTQPSLGTVYKEQLETNETSSVHDKRHLQQSSDLQTVESNVKPGTEDLMVLPPGQSASYNEEVVNPVAFLHGAYVRDSEGNVDVSVEPPQQDDFTSTEMQTASVVAGRNRRSIDQLLSSNTEGAMNTDSDITLYSSETAQSTQNDQALKLTEVPSVAVADLEKVKSVVRGEAEEEHENAQASAQEQNYVNEGAHNTSPHFSSTNRRRKLGSTRRNLGSRSKGEDLHQKQEVDNEATAINVGDVLTEGVSGIDEKELQIHNEHKDGDSAQRKEKVFETVEYRHTGESQVKPIAHQAVEENPDFLSQLEETEHQLTPDHLPATPSTSPKHDGGRRRKMGSHRKSRGHQHFEDQTEREGRIIDAQKVRDESATKTAEGHTEESSGLDIISEVDECNQKSSSSISKATEHTRPKSEKAPKWVNPVQYPQAEIRLGQDSQKLSFAGADIRSKSYDVLMVGDSSVGKTSFMKRAQSGKFSLDLPASVGLDSCMWTVVVDGKPVVLQLWDTAGQERFHSITRQVFHKAQAFLLMYDITSSQSFTAVSYWANCIQEGAAEDVTILLLGNKSDHAKRQVKTQEGEILAKEYNFQFMECSAATGENVIQSLETVARMLRQKVDTTEEAVVLHQEPPQKKRSGCC</sequence>
<feature type="region of interest" description="Disordered" evidence="4">
    <location>
        <begin position="19"/>
        <end position="108"/>
    </location>
</feature>
<feature type="region of interest" description="Disordered" evidence="4">
    <location>
        <begin position="498"/>
        <end position="541"/>
    </location>
</feature>
<feature type="region of interest" description="Disordered" evidence="4">
    <location>
        <begin position="1057"/>
        <end position="1152"/>
    </location>
</feature>
<dbReference type="InterPro" id="IPR001806">
    <property type="entry name" value="Small_GTPase"/>
</dbReference>
<dbReference type="OMA" id="EQNEHFS"/>
<feature type="compositionally biased region" description="Basic residues" evidence="4">
    <location>
        <begin position="1120"/>
        <end position="1129"/>
    </location>
</feature>
<accession>A0A3B4UY25</accession>
<reference evidence="5" key="1">
    <citation type="submission" date="2025-08" db="UniProtKB">
        <authorList>
            <consortium name="Ensembl"/>
        </authorList>
    </citation>
    <scope>IDENTIFICATION</scope>
</reference>
<feature type="compositionally biased region" description="Basic and acidic residues" evidence="4">
    <location>
        <begin position="147"/>
        <end position="159"/>
    </location>
</feature>
<evidence type="ECO:0000256" key="2">
    <source>
        <dbReference type="ARBA" id="ARBA00023134"/>
    </source>
</evidence>
<feature type="compositionally biased region" description="Basic residues" evidence="4">
    <location>
        <begin position="1512"/>
        <end position="1527"/>
    </location>
</feature>
<feature type="compositionally biased region" description="Basic and acidic residues" evidence="4">
    <location>
        <begin position="236"/>
        <end position="247"/>
    </location>
</feature>
<feature type="compositionally biased region" description="Basic and acidic residues" evidence="4">
    <location>
        <begin position="168"/>
        <end position="191"/>
    </location>
</feature>
<feature type="compositionally biased region" description="Basic and acidic residues" evidence="4">
    <location>
        <begin position="275"/>
        <end position="291"/>
    </location>
</feature>
<feature type="region of interest" description="Disordered" evidence="4">
    <location>
        <begin position="123"/>
        <end position="191"/>
    </location>
</feature>
<feature type="compositionally biased region" description="Basic and acidic residues" evidence="4">
    <location>
        <begin position="1137"/>
        <end position="1152"/>
    </location>
</feature>
<dbReference type="GeneTree" id="ENSGT00940000160379"/>
<dbReference type="SMART" id="SM00173">
    <property type="entry name" value="RAS"/>
    <property type="match status" value="1"/>
</dbReference>
<dbReference type="Pfam" id="PF00071">
    <property type="entry name" value="Ras"/>
    <property type="match status" value="1"/>
</dbReference>
<feature type="compositionally biased region" description="Polar residues" evidence="4">
    <location>
        <begin position="440"/>
        <end position="456"/>
    </location>
</feature>
<dbReference type="InterPro" id="IPR050227">
    <property type="entry name" value="Rab"/>
</dbReference>
<feature type="region of interest" description="Disordered" evidence="4">
    <location>
        <begin position="213"/>
        <end position="405"/>
    </location>
</feature>
<proteinExistence type="predicted"/>
<dbReference type="PROSITE" id="PS51421">
    <property type="entry name" value="RAS"/>
    <property type="match status" value="1"/>
</dbReference>
<organism evidence="5 6">
    <name type="scientific">Seriola dumerili</name>
    <name type="common">Greater amberjack</name>
    <name type="synonym">Caranx dumerili</name>
    <dbReference type="NCBI Taxonomy" id="41447"/>
    <lineage>
        <taxon>Eukaryota</taxon>
        <taxon>Metazoa</taxon>
        <taxon>Chordata</taxon>
        <taxon>Craniata</taxon>
        <taxon>Vertebrata</taxon>
        <taxon>Euteleostomi</taxon>
        <taxon>Actinopterygii</taxon>
        <taxon>Neopterygii</taxon>
        <taxon>Teleostei</taxon>
        <taxon>Neoteleostei</taxon>
        <taxon>Acanthomorphata</taxon>
        <taxon>Carangaria</taxon>
        <taxon>Carangiformes</taxon>
        <taxon>Carangidae</taxon>
        <taxon>Seriola</taxon>
    </lineage>
</organism>
<dbReference type="SMART" id="SM00174">
    <property type="entry name" value="RHO"/>
    <property type="match status" value="1"/>
</dbReference>
<dbReference type="PROSITE" id="PS51419">
    <property type="entry name" value="RAB"/>
    <property type="match status" value="1"/>
</dbReference>
<feature type="compositionally biased region" description="Acidic residues" evidence="4">
    <location>
        <begin position="248"/>
        <end position="274"/>
    </location>
</feature>
<feature type="region of interest" description="Disordered" evidence="4">
    <location>
        <begin position="437"/>
        <end position="456"/>
    </location>
</feature>
<protein>
    <submittedName>
        <fullName evidence="5">Uncharacterized LOC111222858</fullName>
    </submittedName>
</protein>
<feature type="compositionally biased region" description="Basic and acidic residues" evidence="4">
    <location>
        <begin position="85"/>
        <end position="95"/>
    </location>
</feature>
<dbReference type="NCBIfam" id="TIGR00231">
    <property type="entry name" value="small_GTP"/>
    <property type="match status" value="1"/>
</dbReference>
<dbReference type="SMART" id="SM00175">
    <property type="entry name" value="RAB"/>
    <property type="match status" value="1"/>
</dbReference>
<keyword evidence="3" id="KW-0449">Lipoprotein</keyword>
<feature type="compositionally biased region" description="Basic and acidic residues" evidence="4">
    <location>
        <begin position="299"/>
        <end position="322"/>
    </location>
</feature>
<keyword evidence="1" id="KW-0547">Nucleotide-binding</keyword>
<feature type="compositionally biased region" description="Basic and acidic residues" evidence="4">
    <location>
        <begin position="513"/>
        <end position="529"/>
    </location>
</feature>
<feature type="compositionally biased region" description="Polar residues" evidence="4">
    <location>
        <begin position="334"/>
        <end position="352"/>
    </location>
</feature>
<feature type="compositionally biased region" description="Basic residues" evidence="4">
    <location>
        <begin position="711"/>
        <end position="728"/>
    </location>
</feature>
<keyword evidence="2" id="KW-0342">GTP-binding</keyword>
<dbReference type="PROSITE" id="PS51420">
    <property type="entry name" value="RHO"/>
    <property type="match status" value="1"/>
</dbReference>
<evidence type="ECO:0000313" key="6">
    <source>
        <dbReference type="Proteomes" id="UP000261420"/>
    </source>
</evidence>
<feature type="compositionally biased region" description="Polar residues" evidence="4">
    <location>
        <begin position="867"/>
        <end position="876"/>
    </location>
</feature>
<dbReference type="PANTHER" id="PTHR47977">
    <property type="entry name" value="RAS-RELATED PROTEIN RAB"/>
    <property type="match status" value="1"/>
</dbReference>
<dbReference type="Gene3D" id="3.40.50.300">
    <property type="entry name" value="P-loop containing nucleotide triphosphate hydrolases"/>
    <property type="match status" value="1"/>
</dbReference>
<dbReference type="PRINTS" id="PR00449">
    <property type="entry name" value="RASTRNSFRMNG"/>
</dbReference>
<dbReference type="CDD" id="cd00154">
    <property type="entry name" value="Rab"/>
    <property type="match status" value="1"/>
</dbReference>
<feature type="compositionally biased region" description="Polar residues" evidence="4">
    <location>
        <begin position="1373"/>
        <end position="1385"/>
    </location>
</feature>
<dbReference type="STRING" id="41447.ENSSDUP00000023324"/>
<reference evidence="5" key="2">
    <citation type="submission" date="2025-09" db="UniProtKB">
        <authorList>
            <consortium name="Ensembl"/>
        </authorList>
    </citation>
    <scope>IDENTIFICATION</scope>
</reference>
<feature type="region of interest" description="Disordered" evidence="4">
    <location>
        <begin position="1492"/>
        <end position="1597"/>
    </location>
</feature>
<evidence type="ECO:0000313" key="5">
    <source>
        <dbReference type="Ensembl" id="ENSSDUP00000023324.1"/>
    </source>
</evidence>
<feature type="compositionally biased region" description="Polar residues" evidence="4">
    <location>
        <begin position="214"/>
        <end position="230"/>
    </location>
</feature>
<dbReference type="Proteomes" id="UP000261420">
    <property type="component" value="Unplaced"/>
</dbReference>
<evidence type="ECO:0000256" key="1">
    <source>
        <dbReference type="ARBA" id="ARBA00022741"/>
    </source>
</evidence>
<dbReference type="Ensembl" id="ENSSDUT00000023758.1">
    <property type="protein sequence ID" value="ENSSDUP00000023324.1"/>
    <property type="gene ID" value="ENSSDUG00000016963.1"/>
</dbReference>
<feature type="compositionally biased region" description="Basic residues" evidence="4">
    <location>
        <begin position="888"/>
        <end position="904"/>
    </location>
</feature>
<feature type="region of interest" description="Disordered" evidence="4">
    <location>
        <begin position="1005"/>
        <end position="1044"/>
    </location>
</feature>
<feature type="region of interest" description="Disordered" evidence="4">
    <location>
        <begin position="555"/>
        <end position="740"/>
    </location>
</feature>
<evidence type="ECO:0000256" key="4">
    <source>
        <dbReference type="SAM" id="MobiDB-lite"/>
    </source>
</evidence>
<dbReference type="GO" id="GO:0003924">
    <property type="term" value="F:GTPase activity"/>
    <property type="evidence" value="ECO:0007669"/>
    <property type="project" value="InterPro"/>
</dbReference>
<feature type="region of interest" description="Disordered" evidence="4">
    <location>
        <begin position="1373"/>
        <end position="1420"/>
    </location>
</feature>
<feature type="region of interest" description="Disordered" evidence="4">
    <location>
        <begin position="867"/>
        <end position="941"/>
    </location>
</feature>
<dbReference type="SUPFAM" id="SSF52540">
    <property type="entry name" value="P-loop containing nucleoside triphosphate hydrolases"/>
    <property type="match status" value="1"/>
</dbReference>
<feature type="compositionally biased region" description="Basic and acidic residues" evidence="4">
    <location>
        <begin position="1528"/>
        <end position="1561"/>
    </location>
</feature>
<dbReference type="InterPro" id="IPR027417">
    <property type="entry name" value="P-loop_NTPase"/>
</dbReference>
<feature type="compositionally biased region" description="Low complexity" evidence="4">
    <location>
        <begin position="675"/>
        <end position="684"/>
    </location>
</feature>
<feature type="compositionally biased region" description="Basic and acidic residues" evidence="4">
    <location>
        <begin position="1585"/>
        <end position="1597"/>
    </location>
</feature>
<name>A0A3B4UY25_SERDU</name>
<dbReference type="FunFam" id="3.40.50.300:FF:001129">
    <property type="entry name" value="ras-related protein Rab-44 isoform X2"/>
    <property type="match status" value="1"/>
</dbReference>
<dbReference type="GO" id="GO:0005525">
    <property type="term" value="F:GTP binding"/>
    <property type="evidence" value="ECO:0007669"/>
    <property type="project" value="UniProtKB-KW"/>
</dbReference>
<feature type="compositionally biased region" description="Basic and acidic residues" evidence="4">
    <location>
        <begin position="619"/>
        <end position="666"/>
    </location>
</feature>
<feature type="compositionally biased region" description="Basic and acidic residues" evidence="4">
    <location>
        <begin position="1402"/>
        <end position="1413"/>
    </location>
</feature>
<evidence type="ECO:0000256" key="3">
    <source>
        <dbReference type="ARBA" id="ARBA00023288"/>
    </source>
</evidence>
<feature type="compositionally biased region" description="Polar residues" evidence="4">
    <location>
        <begin position="40"/>
        <end position="68"/>
    </location>
</feature>
<keyword evidence="6" id="KW-1185">Reference proteome</keyword>
<dbReference type="InterPro" id="IPR005225">
    <property type="entry name" value="Small_GTP-bd"/>
</dbReference>
<dbReference type="SMART" id="SM00176">
    <property type="entry name" value="RAN"/>
    <property type="match status" value="1"/>
</dbReference>